<evidence type="ECO:0000256" key="15">
    <source>
        <dbReference type="ARBA" id="ARBA00023303"/>
    </source>
</evidence>
<evidence type="ECO:0000256" key="16">
    <source>
        <dbReference type="ARBA" id="ARBA00029579"/>
    </source>
</evidence>
<keyword evidence="2" id="KW-0813">Transport</keyword>
<feature type="domain" description="Ion transport" evidence="18">
    <location>
        <begin position="182"/>
        <end position="339"/>
    </location>
</feature>
<evidence type="ECO:0000256" key="2">
    <source>
        <dbReference type="ARBA" id="ARBA00022448"/>
    </source>
</evidence>
<dbReference type="InterPro" id="IPR005821">
    <property type="entry name" value="Ion_trans_dom"/>
</dbReference>
<evidence type="ECO:0000256" key="6">
    <source>
        <dbReference type="ARBA" id="ARBA00022723"/>
    </source>
</evidence>
<evidence type="ECO:0000256" key="8">
    <source>
        <dbReference type="ARBA" id="ARBA00022837"/>
    </source>
</evidence>
<evidence type="ECO:0000256" key="4">
    <source>
        <dbReference type="ARBA" id="ARBA00022538"/>
    </source>
</evidence>
<feature type="transmembrane region" description="Helical" evidence="17">
    <location>
        <begin position="47"/>
        <end position="71"/>
    </location>
</feature>
<keyword evidence="15" id="KW-0407">Ion channel</keyword>
<dbReference type="GO" id="GO:0060072">
    <property type="term" value="F:large conductance calcium-activated potassium channel activity"/>
    <property type="evidence" value="ECO:0007669"/>
    <property type="project" value="TreeGrafter"/>
</dbReference>
<evidence type="ECO:0000313" key="21">
    <source>
        <dbReference type="Proteomes" id="UP000887565"/>
    </source>
</evidence>
<dbReference type="WBParaSite" id="nRc.2.0.1.t45513-RA">
    <property type="protein sequence ID" value="nRc.2.0.1.t45513-RA"/>
    <property type="gene ID" value="nRc.2.0.1.g45513"/>
</dbReference>
<dbReference type="Pfam" id="PF00520">
    <property type="entry name" value="Ion_trans"/>
    <property type="match status" value="1"/>
</dbReference>
<dbReference type="Gene3D" id="1.10.287.70">
    <property type="match status" value="1"/>
</dbReference>
<dbReference type="Gene3D" id="3.40.50.720">
    <property type="entry name" value="NAD(P)-binding Rossmann-like Domain"/>
    <property type="match status" value="1"/>
</dbReference>
<name>A0A915L368_ROMCU</name>
<feature type="domain" description="RCK N-terminal" evidence="20">
    <location>
        <begin position="380"/>
        <end position="484"/>
    </location>
</feature>
<feature type="transmembrane region" description="Helical" evidence="17">
    <location>
        <begin position="330"/>
        <end position="358"/>
    </location>
</feature>
<keyword evidence="11" id="KW-0630">Potassium</keyword>
<evidence type="ECO:0000256" key="17">
    <source>
        <dbReference type="SAM" id="Phobius"/>
    </source>
</evidence>
<keyword evidence="21" id="KW-1185">Reference proteome</keyword>
<keyword evidence="7" id="KW-0631">Potassium channel</keyword>
<comment type="subcellular location">
    <subcellularLocation>
        <location evidence="1">Cell membrane</location>
        <topology evidence="1">Multi-pass membrane protein</topology>
    </subcellularLocation>
</comment>
<keyword evidence="3" id="KW-1003">Cell membrane</keyword>
<keyword evidence="10" id="KW-0851">Voltage-gated channel</keyword>
<dbReference type="OMA" id="RGFMVFF"/>
<evidence type="ECO:0000256" key="12">
    <source>
        <dbReference type="ARBA" id="ARBA00022989"/>
    </source>
</evidence>
<evidence type="ECO:0000256" key="5">
    <source>
        <dbReference type="ARBA" id="ARBA00022692"/>
    </source>
</evidence>
<dbReference type="GO" id="GO:0046872">
    <property type="term" value="F:metal ion binding"/>
    <property type="evidence" value="ECO:0007669"/>
    <property type="project" value="UniProtKB-KW"/>
</dbReference>
<feature type="transmembrane region" description="Helical" evidence="17">
    <location>
        <begin position="264"/>
        <end position="282"/>
    </location>
</feature>
<reference evidence="22" key="1">
    <citation type="submission" date="2022-11" db="UniProtKB">
        <authorList>
            <consortium name="WormBaseParasite"/>
        </authorList>
    </citation>
    <scope>IDENTIFICATION</scope>
</reference>
<evidence type="ECO:0000256" key="9">
    <source>
        <dbReference type="ARBA" id="ARBA00022842"/>
    </source>
</evidence>
<dbReference type="FunFam" id="1.10.287.70:FF:000015">
    <property type="entry name" value="Calcium-activated potassium channel subunit alpha-1 isoform X7"/>
    <property type="match status" value="1"/>
</dbReference>
<dbReference type="InterPro" id="IPR047871">
    <property type="entry name" value="K_chnl_Slo-like"/>
</dbReference>
<dbReference type="PRINTS" id="PR01449">
    <property type="entry name" value="BKCHANNELA"/>
</dbReference>
<dbReference type="SUPFAM" id="SSF81324">
    <property type="entry name" value="Voltage-gated potassium channels"/>
    <property type="match status" value="1"/>
</dbReference>
<dbReference type="InterPro" id="IPR003148">
    <property type="entry name" value="RCK_N"/>
</dbReference>
<keyword evidence="4" id="KW-0633">Potassium transport</keyword>
<feature type="transmembrane region" description="Helical" evidence="17">
    <location>
        <begin position="176"/>
        <end position="196"/>
    </location>
</feature>
<dbReference type="Proteomes" id="UP000887565">
    <property type="component" value="Unplaced"/>
</dbReference>
<evidence type="ECO:0000256" key="10">
    <source>
        <dbReference type="ARBA" id="ARBA00022882"/>
    </source>
</evidence>
<evidence type="ECO:0000259" key="18">
    <source>
        <dbReference type="Pfam" id="PF00520"/>
    </source>
</evidence>
<dbReference type="PANTHER" id="PTHR10027">
    <property type="entry name" value="CALCIUM-ACTIVATED POTASSIUM CHANNEL ALPHA CHAIN"/>
    <property type="match status" value="1"/>
</dbReference>
<evidence type="ECO:0000256" key="3">
    <source>
        <dbReference type="ARBA" id="ARBA00022475"/>
    </source>
</evidence>
<accession>A0A915L368</accession>
<dbReference type="Pfam" id="PF22614">
    <property type="entry name" value="Slo-like_RCK"/>
    <property type="match status" value="1"/>
</dbReference>
<feature type="domain" description="Calcium-activated potassium channel BK alpha subunit" evidence="19">
    <location>
        <begin position="497"/>
        <end position="535"/>
    </location>
</feature>
<keyword evidence="5 17" id="KW-0812">Transmembrane</keyword>
<evidence type="ECO:0000256" key="14">
    <source>
        <dbReference type="ARBA" id="ARBA00023136"/>
    </source>
</evidence>
<keyword evidence="12 17" id="KW-1133">Transmembrane helix</keyword>
<evidence type="ECO:0000256" key="11">
    <source>
        <dbReference type="ARBA" id="ARBA00022958"/>
    </source>
</evidence>
<dbReference type="Pfam" id="PF03493">
    <property type="entry name" value="BK_channel_a"/>
    <property type="match status" value="1"/>
</dbReference>
<protein>
    <recommendedName>
        <fullName evidence="16">BK channel</fullName>
    </recommendedName>
</protein>
<feature type="transmembrane region" description="Helical" evidence="17">
    <location>
        <begin position="297"/>
        <end position="318"/>
    </location>
</feature>
<keyword evidence="14 17" id="KW-0472">Membrane</keyword>
<sequence length="579" mass="64881">MQHAEYSKGLQNAAAGYNAHNGAGCGATAWRQELSDYERLCLEERKYWCFLLSSTVTFCLAIMTIVTWRTICHLFDAYSFFPATSKVDDGKTGSEKNSDAITKTIVSPFKVNDTVNGNVDCWSATSSIDAGQQRFFHSKMASDGTKAQQPLVEGDEESPERTRWATEAKDWAGELISGQTVVLVFILSVSSLVFIAASDKMWFLLDLYSFVDFLTIPPSFVAIYMNRTWLGVRFVRALRLMSIPDILQYLGILKSGSSIRLTQLVTIFISMCLTGAGLIHLLENSGDPFMFDNPQRISYWNCVYFLLVTISTVGYGDIYCKTTTAKVTMVVFILGGLLMRTTLTSYCFAAAAMFASLVPEMADLLGNRQKYGGEYKPEHGKKHIVVCGYITYESVSHFLKDFLHEDREDVDVQVVILHRIPPNLELEGLFKRHFTKVIFYQGTIMDSIDLSRVKLKTADACLVLANKYSSDHDAEDAANIMRAYLLNIPSWDWKRGDSVICLAELKLGFIAQSCLAPGFSTMMANLFAMRSFKTAPKIRIGPKKYIDSTRSNGCPFTKWMVVQPDPELLSLPFKQPGNK</sequence>
<keyword evidence="6" id="KW-0479">Metal-binding</keyword>
<dbReference type="FunFam" id="3.40.50.720:FF:000005">
    <property type="entry name" value="calcium-activated potassium channel subunit alpha-1 isoform X6"/>
    <property type="match status" value="1"/>
</dbReference>
<keyword evidence="9" id="KW-0460">Magnesium</keyword>
<dbReference type="AlphaFoldDB" id="A0A915L368"/>
<dbReference type="GO" id="GO:0045211">
    <property type="term" value="C:postsynaptic membrane"/>
    <property type="evidence" value="ECO:0007669"/>
    <property type="project" value="TreeGrafter"/>
</dbReference>
<proteinExistence type="predicted"/>
<dbReference type="GO" id="GO:0034702">
    <property type="term" value="C:monoatomic ion channel complex"/>
    <property type="evidence" value="ECO:0007669"/>
    <property type="project" value="UniProtKB-KW"/>
</dbReference>
<evidence type="ECO:0000256" key="1">
    <source>
        <dbReference type="ARBA" id="ARBA00004651"/>
    </source>
</evidence>
<dbReference type="PANTHER" id="PTHR10027:SF33">
    <property type="entry name" value="CALCIUM-ACTIVATED POTASSIUM CHANNEL SUBUNIT ALPHA-1-RELATED"/>
    <property type="match status" value="1"/>
</dbReference>
<evidence type="ECO:0000256" key="7">
    <source>
        <dbReference type="ARBA" id="ARBA00022826"/>
    </source>
</evidence>
<evidence type="ECO:0000313" key="22">
    <source>
        <dbReference type="WBParaSite" id="nRc.2.0.1.t45513-RA"/>
    </source>
</evidence>
<evidence type="ECO:0000256" key="13">
    <source>
        <dbReference type="ARBA" id="ARBA00023065"/>
    </source>
</evidence>
<keyword evidence="8" id="KW-0106">Calcium</keyword>
<keyword evidence="13" id="KW-0406">Ion transport</keyword>
<organism evidence="21 22">
    <name type="scientific">Romanomermis culicivorax</name>
    <name type="common">Nematode worm</name>
    <dbReference type="NCBI Taxonomy" id="13658"/>
    <lineage>
        <taxon>Eukaryota</taxon>
        <taxon>Metazoa</taxon>
        <taxon>Ecdysozoa</taxon>
        <taxon>Nematoda</taxon>
        <taxon>Enoplea</taxon>
        <taxon>Dorylaimia</taxon>
        <taxon>Mermithida</taxon>
        <taxon>Mermithoidea</taxon>
        <taxon>Mermithidae</taxon>
        <taxon>Romanomermis</taxon>
    </lineage>
</organism>
<evidence type="ECO:0000259" key="19">
    <source>
        <dbReference type="Pfam" id="PF03493"/>
    </source>
</evidence>
<evidence type="ECO:0000259" key="20">
    <source>
        <dbReference type="Pfam" id="PF22614"/>
    </source>
</evidence>
<dbReference type="InterPro" id="IPR003929">
    <property type="entry name" value="K_chnl_BK_asu"/>
</dbReference>